<evidence type="ECO:0000256" key="2">
    <source>
        <dbReference type="ARBA" id="ARBA00022801"/>
    </source>
</evidence>
<feature type="domain" description="Peptidase S1" evidence="6">
    <location>
        <begin position="214"/>
        <end position="381"/>
    </location>
</feature>
<proteinExistence type="predicted"/>
<organism evidence="7 8">
    <name type="scientific">Chilo suppressalis</name>
    <name type="common">Asiatic rice borer moth</name>
    <dbReference type="NCBI Taxonomy" id="168631"/>
    <lineage>
        <taxon>Eukaryota</taxon>
        <taxon>Metazoa</taxon>
        <taxon>Ecdysozoa</taxon>
        <taxon>Arthropoda</taxon>
        <taxon>Hexapoda</taxon>
        <taxon>Insecta</taxon>
        <taxon>Pterygota</taxon>
        <taxon>Neoptera</taxon>
        <taxon>Endopterygota</taxon>
        <taxon>Lepidoptera</taxon>
        <taxon>Glossata</taxon>
        <taxon>Ditrysia</taxon>
        <taxon>Pyraloidea</taxon>
        <taxon>Crambidae</taxon>
        <taxon>Crambinae</taxon>
        <taxon>Chilo</taxon>
    </lineage>
</organism>
<reference evidence="7" key="1">
    <citation type="submission" date="2021-12" db="EMBL/GenBank/DDBJ databases">
        <authorList>
            <person name="King R."/>
        </authorList>
    </citation>
    <scope>NUCLEOTIDE SEQUENCE</scope>
</reference>
<evidence type="ECO:0000313" key="7">
    <source>
        <dbReference type="EMBL" id="CAH2986524.1"/>
    </source>
</evidence>
<keyword evidence="1" id="KW-0645">Protease</keyword>
<gene>
    <name evidence="7" type="ORF">CHILSU_LOCUS6225</name>
</gene>
<keyword evidence="4" id="KW-1015">Disulfide bond</keyword>
<dbReference type="Pfam" id="PF00089">
    <property type="entry name" value="Trypsin"/>
    <property type="match status" value="1"/>
</dbReference>
<evidence type="ECO:0000259" key="6">
    <source>
        <dbReference type="SMART" id="SM00020"/>
    </source>
</evidence>
<dbReference type="PANTHER" id="PTHR24276:SF91">
    <property type="entry name" value="AT26814P-RELATED"/>
    <property type="match status" value="1"/>
</dbReference>
<accession>A0ABN8L8Z2</accession>
<dbReference type="InterPro" id="IPR009003">
    <property type="entry name" value="Peptidase_S1_PA"/>
</dbReference>
<keyword evidence="5" id="KW-0732">Signal</keyword>
<feature type="chain" id="PRO_5046647755" description="Peptidase S1 domain-containing protein" evidence="5">
    <location>
        <begin position="23"/>
        <end position="384"/>
    </location>
</feature>
<dbReference type="SUPFAM" id="SSF50494">
    <property type="entry name" value="Trypsin-like serine proteases"/>
    <property type="match status" value="1"/>
</dbReference>
<keyword evidence="8" id="KW-1185">Reference proteome</keyword>
<evidence type="ECO:0000256" key="4">
    <source>
        <dbReference type="ARBA" id="ARBA00023157"/>
    </source>
</evidence>
<name>A0ABN8L8Z2_CHISP</name>
<dbReference type="SMART" id="SM00020">
    <property type="entry name" value="Tryp_SPc"/>
    <property type="match status" value="1"/>
</dbReference>
<sequence length="384" mass="44907">MCHVMYIVVCFIILDVFKTISNENMNHKVLDTLSINDMTNALVNALGVNIEGTTDERIKELKEKLDKINSFAINKAKYEILLKNITAQTSLNETNFYKSLNEDDQFKFLSTKESKNLYLKLKERMNRDDIMKILAEKAEDGNVMRSARKVMTRGRNKLSRSSTDEELDVVVDEMLGEIPNDNHKYDSRDNQSVYWDPQIELEELRDYHRQGGRRLYRGERTTIRYYPFMVSIHVLDRFWCGGVIYWYDLVLTSAACLQLMHNNRFFRENPRVLQVRVGSNHSRISGEVVDALEVYFHPGYNPRTLRNNIAVIRLRRHLYLNYHRIPKLVAISHDANSIAATGEVLLLGWGVTKISQKLSYEPIYLQRKFLPVYPNTFCKEIYGE</sequence>
<feature type="signal peptide" evidence="5">
    <location>
        <begin position="1"/>
        <end position="22"/>
    </location>
</feature>
<evidence type="ECO:0000313" key="8">
    <source>
        <dbReference type="Proteomes" id="UP001153292"/>
    </source>
</evidence>
<evidence type="ECO:0000256" key="5">
    <source>
        <dbReference type="SAM" id="SignalP"/>
    </source>
</evidence>
<dbReference type="Gene3D" id="2.40.10.10">
    <property type="entry name" value="Trypsin-like serine proteases"/>
    <property type="match status" value="1"/>
</dbReference>
<dbReference type="InterPro" id="IPR050430">
    <property type="entry name" value="Peptidase_S1"/>
</dbReference>
<keyword evidence="3" id="KW-0720">Serine protease</keyword>
<keyword evidence="2" id="KW-0378">Hydrolase</keyword>
<dbReference type="Proteomes" id="UP001153292">
    <property type="component" value="Chromosome 22"/>
</dbReference>
<evidence type="ECO:0000256" key="3">
    <source>
        <dbReference type="ARBA" id="ARBA00022825"/>
    </source>
</evidence>
<dbReference type="PANTHER" id="PTHR24276">
    <property type="entry name" value="POLYSERASE-RELATED"/>
    <property type="match status" value="1"/>
</dbReference>
<dbReference type="InterPro" id="IPR043504">
    <property type="entry name" value="Peptidase_S1_PA_chymotrypsin"/>
</dbReference>
<protein>
    <recommendedName>
        <fullName evidence="6">Peptidase S1 domain-containing protein</fullName>
    </recommendedName>
</protein>
<evidence type="ECO:0000256" key="1">
    <source>
        <dbReference type="ARBA" id="ARBA00022670"/>
    </source>
</evidence>
<dbReference type="InterPro" id="IPR001254">
    <property type="entry name" value="Trypsin_dom"/>
</dbReference>
<dbReference type="EMBL" id="OU963915">
    <property type="protein sequence ID" value="CAH2986524.1"/>
    <property type="molecule type" value="Genomic_DNA"/>
</dbReference>